<gene>
    <name evidence="3" type="ORF">MGU_10902</name>
</gene>
<evidence type="ECO:0000313" key="3">
    <source>
        <dbReference type="EMBL" id="KID81767.1"/>
    </source>
</evidence>
<evidence type="ECO:0000256" key="1">
    <source>
        <dbReference type="SAM" id="MobiDB-lite"/>
    </source>
</evidence>
<name>A0A0B4GPU0_METGA</name>
<dbReference type="Pfam" id="PF17106">
    <property type="entry name" value="NACHT_sigma"/>
    <property type="match status" value="1"/>
</dbReference>
<sequence>MPTATNTRGLWNFAAATAASATKAILERYIRRDKVVNTPDGDGEPIQTHISSTIADNRIVVGSQKNPVTAMPRANVGETPGHGPRLTEGWPTERRPNPSLNNFGPGDQFNVPRGTLNTSKGGGNHFSGATFSGPVQFPQGEFLQRALRQPSTRTSPLEERASQG</sequence>
<keyword evidence="4" id="KW-1185">Reference proteome</keyword>
<proteinExistence type="predicted"/>
<dbReference type="Proteomes" id="UP000031192">
    <property type="component" value="Unassembled WGS sequence"/>
</dbReference>
<dbReference type="EMBL" id="AZNH01000122">
    <property type="protein sequence ID" value="KID81767.1"/>
    <property type="molecule type" value="Genomic_DNA"/>
</dbReference>
<feature type="domain" description="NACHT-NTPase sigma" evidence="2">
    <location>
        <begin position="98"/>
        <end position="137"/>
    </location>
</feature>
<organism evidence="3 4">
    <name type="scientific">Metarhizium guizhouense (strain ARSEF 977)</name>
    <dbReference type="NCBI Taxonomy" id="1276136"/>
    <lineage>
        <taxon>Eukaryota</taxon>
        <taxon>Fungi</taxon>
        <taxon>Dikarya</taxon>
        <taxon>Ascomycota</taxon>
        <taxon>Pezizomycotina</taxon>
        <taxon>Sordariomycetes</taxon>
        <taxon>Hypocreomycetidae</taxon>
        <taxon>Hypocreales</taxon>
        <taxon>Clavicipitaceae</taxon>
        <taxon>Metarhizium</taxon>
    </lineage>
</organism>
<dbReference type="InterPro" id="IPR031353">
    <property type="entry name" value="NACHT_sigma"/>
</dbReference>
<protein>
    <recommendedName>
        <fullName evidence="2">NACHT-NTPase sigma domain-containing protein</fullName>
    </recommendedName>
</protein>
<feature type="region of interest" description="Disordered" evidence="1">
    <location>
        <begin position="64"/>
        <end position="140"/>
    </location>
</feature>
<dbReference type="HOGENOM" id="CLU_1619433_0_0_1"/>
<evidence type="ECO:0000259" key="2">
    <source>
        <dbReference type="Pfam" id="PF17106"/>
    </source>
</evidence>
<evidence type="ECO:0000313" key="4">
    <source>
        <dbReference type="Proteomes" id="UP000031192"/>
    </source>
</evidence>
<accession>A0A0B4GPU0</accession>
<comment type="caution">
    <text evidence="3">The sequence shown here is derived from an EMBL/GenBank/DDBJ whole genome shotgun (WGS) entry which is preliminary data.</text>
</comment>
<reference evidence="3 4" key="1">
    <citation type="journal article" date="2014" name="Proc. Natl. Acad. Sci. U.S.A.">
        <title>Trajectory and genomic determinants of fungal-pathogen speciation and host adaptation.</title>
        <authorList>
            <person name="Hu X."/>
            <person name="Xiao G."/>
            <person name="Zheng P."/>
            <person name="Shang Y."/>
            <person name="Su Y."/>
            <person name="Zhang X."/>
            <person name="Liu X."/>
            <person name="Zhan S."/>
            <person name="St Leger R.J."/>
            <person name="Wang C."/>
        </authorList>
    </citation>
    <scope>NUCLEOTIDE SEQUENCE [LARGE SCALE GENOMIC DNA]</scope>
    <source>
        <strain evidence="3 4">ARSEF 977</strain>
    </source>
</reference>
<dbReference type="AlphaFoldDB" id="A0A0B4GPU0"/>